<dbReference type="EMBL" id="JAETYU010000109">
    <property type="protein sequence ID" value="MBL6206852.1"/>
    <property type="molecule type" value="Genomic_DNA"/>
</dbReference>
<feature type="non-terminal residue" evidence="1">
    <location>
        <position position="1"/>
    </location>
</feature>
<dbReference type="Proteomes" id="UP000655659">
    <property type="component" value="Unassembled WGS sequence"/>
</dbReference>
<comment type="caution">
    <text evidence="1">The sequence shown here is derived from an EMBL/GenBank/DDBJ whole genome shotgun (WGS) entry which is preliminary data.</text>
</comment>
<protein>
    <submittedName>
        <fullName evidence="1">Eae-like domain protein</fullName>
    </submittedName>
</protein>
<dbReference type="RefSeq" id="WP_202850469.1">
    <property type="nucleotide sequence ID" value="NZ_JAETYU010000109.1"/>
</dbReference>
<organism evidence="1 2">
    <name type="scientific">Escherichia coli</name>
    <dbReference type="NCBI Taxonomy" id="562"/>
    <lineage>
        <taxon>Bacteria</taxon>
        <taxon>Pseudomonadati</taxon>
        <taxon>Pseudomonadota</taxon>
        <taxon>Gammaproteobacteria</taxon>
        <taxon>Enterobacterales</taxon>
        <taxon>Enterobacteriaceae</taxon>
        <taxon>Escherichia</taxon>
    </lineage>
</organism>
<dbReference type="AlphaFoldDB" id="A0AAW4FDF3"/>
<accession>A0AAW4FDF3</accession>
<evidence type="ECO:0000313" key="1">
    <source>
        <dbReference type="EMBL" id="MBL6206852.1"/>
    </source>
</evidence>
<proteinExistence type="predicted"/>
<name>A0AAW4FDF3_ECOLX</name>
<evidence type="ECO:0000313" key="2">
    <source>
        <dbReference type="Proteomes" id="UP000655659"/>
    </source>
</evidence>
<gene>
    <name evidence="1" type="ORF">JNA68_27415</name>
</gene>
<sequence>RIAELEANLVALAAENALARKAVQAFCDVVGDNTEVICEEVGRDGVLVILEAMKATGNMPATDAFLSEVRALGVDAAIEAAKNLVAQEYEYKDFKAAQSDCCMHPGSDLIGKVEMTEWLVDFAAQLRKGVQS</sequence>
<reference evidence="1" key="1">
    <citation type="submission" date="2021-01" db="EMBL/GenBank/DDBJ databases">
        <title>Genomes of Escherichia coli STEC strains from raw meat-based diets for companion animals.</title>
        <authorList>
            <person name="Stevens M.J.A."/>
            <person name="Stephan R."/>
        </authorList>
    </citation>
    <scope>NUCLEOTIDE SEQUENCE</scope>
    <source>
        <strain evidence="1">ATC7-7</strain>
    </source>
</reference>